<evidence type="ECO:0000256" key="1">
    <source>
        <dbReference type="SAM" id="MobiDB-lite"/>
    </source>
</evidence>
<accession>A0A1C5JAV9</accession>
<feature type="compositionally biased region" description="Polar residues" evidence="1">
    <location>
        <begin position="293"/>
        <end position="302"/>
    </location>
</feature>
<sequence>MVESVQETRPPEPPAKPQEVPKPTAQSERAEARDPGRPTESQLSAQQDARDAARSEHAAATDGREPDGPRSTPEEPAQRPRDTDAGQRPDEPQDVQRPDEPHGGQRPDEPHGGQRPDEPQGVRESQDAAPVERDGTPPAGEQAGELAAVREAAAAERAEAVGDTDGPHDAAGPRSNPEPDRPEPDEGRTRPLVETADDTGGDPTAPPGDSAGDPERGRDTAPQHDPAADLPPDTSDLPPDTSEPGTEGVGPPPGDESTAAETAAEARDLTRVGDSSGPWYDAGTNHREGGAVQQETGGSCVSASGEMLTDGRITQSELLTKLGDWSNLTALRNELNNRDGDGTWTGHYFVDGSDAVRRAAEGPMAAQVQAPRGPAHMVLLEPGENGSFTVRDPFDGSSYDVDGAWVEKYVAGGVFR</sequence>
<proteinExistence type="predicted"/>
<organism evidence="2 3">
    <name type="scientific">Micromonospora rifamycinica</name>
    <dbReference type="NCBI Taxonomy" id="291594"/>
    <lineage>
        <taxon>Bacteria</taxon>
        <taxon>Bacillati</taxon>
        <taxon>Actinomycetota</taxon>
        <taxon>Actinomycetes</taxon>
        <taxon>Micromonosporales</taxon>
        <taxon>Micromonosporaceae</taxon>
        <taxon>Micromonospora</taxon>
    </lineage>
</organism>
<gene>
    <name evidence="2" type="ORF">GA0070623_3262</name>
</gene>
<protein>
    <recommendedName>
        <fullName evidence="4">Papain fold toxin 1, glutamine deamidase</fullName>
    </recommendedName>
</protein>
<dbReference type="AlphaFoldDB" id="A0A1C5JAV9"/>
<feature type="compositionally biased region" description="Basic and acidic residues" evidence="1">
    <location>
        <begin position="28"/>
        <end position="37"/>
    </location>
</feature>
<evidence type="ECO:0000313" key="3">
    <source>
        <dbReference type="Proteomes" id="UP000198226"/>
    </source>
</evidence>
<name>A0A1C5JAV9_9ACTN</name>
<evidence type="ECO:0000313" key="2">
    <source>
        <dbReference type="EMBL" id="SCG67309.1"/>
    </source>
</evidence>
<feature type="compositionally biased region" description="Basic and acidic residues" evidence="1">
    <location>
        <begin position="153"/>
        <end position="168"/>
    </location>
</feature>
<feature type="compositionally biased region" description="Low complexity" evidence="1">
    <location>
        <begin position="143"/>
        <end position="152"/>
    </location>
</feature>
<feature type="compositionally biased region" description="Basic and acidic residues" evidence="1">
    <location>
        <begin position="177"/>
        <end position="191"/>
    </location>
</feature>
<feature type="compositionally biased region" description="Basic and acidic residues" evidence="1">
    <location>
        <begin position="213"/>
        <end position="222"/>
    </location>
</feature>
<dbReference type="Proteomes" id="UP000198226">
    <property type="component" value="Chromosome I"/>
</dbReference>
<reference evidence="3" key="1">
    <citation type="submission" date="2016-06" db="EMBL/GenBank/DDBJ databases">
        <authorList>
            <person name="Varghese N."/>
            <person name="Submissions Spin"/>
        </authorList>
    </citation>
    <scope>NUCLEOTIDE SEQUENCE [LARGE SCALE GENOMIC DNA]</scope>
    <source>
        <strain evidence="3">DSM 44983</strain>
    </source>
</reference>
<dbReference type="EMBL" id="LT607752">
    <property type="protein sequence ID" value="SCG67309.1"/>
    <property type="molecule type" value="Genomic_DNA"/>
</dbReference>
<keyword evidence="3" id="KW-1185">Reference proteome</keyword>
<dbReference type="RefSeq" id="WP_089004084.1">
    <property type="nucleotide sequence ID" value="NZ_LRMV01000001.1"/>
</dbReference>
<feature type="compositionally biased region" description="Low complexity" evidence="1">
    <location>
        <begin position="228"/>
        <end position="246"/>
    </location>
</feature>
<evidence type="ECO:0008006" key="4">
    <source>
        <dbReference type="Google" id="ProtNLM"/>
    </source>
</evidence>
<feature type="compositionally biased region" description="Basic and acidic residues" evidence="1">
    <location>
        <begin position="48"/>
        <end position="135"/>
    </location>
</feature>
<feature type="region of interest" description="Disordered" evidence="1">
    <location>
        <begin position="1"/>
        <end position="303"/>
    </location>
</feature>